<dbReference type="Proteomes" id="UP000523863">
    <property type="component" value="Unassembled WGS sequence"/>
</dbReference>
<reference evidence="1 2" key="1">
    <citation type="submission" date="2020-08" db="EMBL/GenBank/DDBJ databases">
        <title>Sequencing the genomes of 1000 actinobacteria strains.</title>
        <authorList>
            <person name="Klenk H.-P."/>
        </authorList>
    </citation>
    <scope>NUCLEOTIDE SEQUENCE [LARGE SCALE GENOMIC DNA]</scope>
    <source>
        <strain evidence="1 2">DSM 23694</strain>
    </source>
</reference>
<evidence type="ECO:0000313" key="2">
    <source>
        <dbReference type="Proteomes" id="UP000523863"/>
    </source>
</evidence>
<dbReference type="AlphaFoldDB" id="A0A7W8YC65"/>
<proteinExistence type="predicted"/>
<accession>A0A7W8YC65</accession>
<protein>
    <submittedName>
        <fullName evidence="1">Uncharacterized protein</fullName>
    </submittedName>
</protein>
<dbReference type="EMBL" id="JACHBL010000001">
    <property type="protein sequence ID" value="MBB5598681.1"/>
    <property type="molecule type" value="Genomic_DNA"/>
</dbReference>
<organism evidence="1 2">
    <name type="scientific">Neomicrococcus lactis</name>
    <dbReference type="NCBI Taxonomy" id="732241"/>
    <lineage>
        <taxon>Bacteria</taxon>
        <taxon>Bacillati</taxon>
        <taxon>Actinomycetota</taxon>
        <taxon>Actinomycetes</taxon>
        <taxon>Micrococcales</taxon>
        <taxon>Micrococcaceae</taxon>
        <taxon>Neomicrococcus</taxon>
    </lineage>
</organism>
<dbReference type="InterPro" id="IPR048868">
    <property type="entry name" value="OGG-like_put"/>
</dbReference>
<keyword evidence="2" id="KW-1185">Reference proteome</keyword>
<name>A0A7W8YC65_9MICC</name>
<dbReference type="Pfam" id="PF21790">
    <property type="entry name" value="OGG"/>
    <property type="match status" value="1"/>
</dbReference>
<comment type="caution">
    <text evidence="1">The sequence shown here is derived from an EMBL/GenBank/DDBJ whole genome shotgun (WGS) entry which is preliminary data.</text>
</comment>
<evidence type="ECO:0000313" key="1">
    <source>
        <dbReference type="EMBL" id="MBB5598681.1"/>
    </source>
</evidence>
<sequence length="218" mass="24570">MIVDSDRWKEALAERGLPPLQGMLAEGGRVSVSRKDIFDLGEKTLDSENALQLLYYSLAWGLGTRASRLHQRLDGLAKNPQKAEKLLVDAWTSVKREAPVKEAYGTLIFDRGRARISWLGPAFATKFLYFAQGNEADARHLILDQVVAKNLRPDAWPGSPTAAWFPEIYERYCNLLSAWAKEASEKLCNSREVSADEIEMTLFKRHKWMTQGEQVSAG</sequence>
<gene>
    <name evidence="1" type="ORF">BKA12_001761</name>
</gene>